<keyword evidence="2" id="KW-1185">Reference proteome</keyword>
<dbReference type="AlphaFoldDB" id="A0A7K1SW63"/>
<proteinExistence type="predicted"/>
<organism evidence="1 2">
    <name type="scientific">Mucilaginibacter arboris</name>
    <dbReference type="NCBI Taxonomy" id="2682090"/>
    <lineage>
        <taxon>Bacteria</taxon>
        <taxon>Pseudomonadati</taxon>
        <taxon>Bacteroidota</taxon>
        <taxon>Sphingobacteriia</taxon>
        <taxon>Sphingobacteriales</taxon>
        <taxon>Sphingobacteriaceae</taxon>
        <taxon>Mucilaginibacter</taxon>
    </lineage>
</organism>
<comment type="caution">
    <text evidence="1">The sequence shown here is derived from an EMBL/GenBank/DDBJ whole genome shotgun (WGS) entry which is preliminary data.</text>
</comment>
<dbReference type="Proteomes" id="UP000462014">
    <property type="component" value="Unassembled WGS sequence"/>
</dbReference>
<gene>
    <name evidence="1" type="ORF">GO621_08515</name>
</gene>
<dbReference type="EMBL" id="WPIK01000006">
    <property type="protein sequence ID" value="MVN21579.1"/>
    <property type="molecule type" value="Genomic_DNA"/>
</dbReference>
<name>A0A7K1SW63_9SPHI</name>
<reference evidence="1 2" key="1">
    <citation type="submission" date="2019-12" db="EMBL/GenBank/DDBJ databases">
        <title>Mucilaginibacter sp. HMF7410 genome sequencing and assembly.</title>
        <authorList>
            <person name="Kang H."/>
            <person name="Cha I."/>
            <person name="Kim H."/>
            <person name="Joh K."/>
        </authorList>
    </citation>
    <scope>NUCLEOTIDE SEQUENCE [LARGE SCALE GENOMIC DNA]</scope>
    <source>
        <strain evidence="1 2">HMF7410</strain>
    </source>
</reference>
<evidence type="ECO:0000313" key="2">
    <source>
        <dbReference type="Proteomes" id="UP000462014"/>
    </source>
</evidence>
<evidence type="ECO:0000313" key="1">
    <source>
        <dbReference type="EMBL" id="MVN21579.1"/>
    </source>
</evidence>
<accession>A0A7K1SW63</accession>
<sequence>MEKEHPTFKYNFKESREATNKRYKKWADSTYQQLSEKLIYYVNDTLYNPKEMGLKVRYYPKIKDDPSLLKLEKKLFTEEYPKQAIRLKGLTIGNYLFKSADSIEHLNRNSLQKVILSRVVFNSNHTKACYYISQRFPENHWANGEIIHVEKKQGKWFLLYRKPYWIT</sequence>
<protein>
    <submittedName>
        <fullName evidence="1">Uncharacterized protein</fullName>
    </submittedName>
</protein>